<dbReference type="Pfam" id="PF08299">
    <property type="entry name" value="Bac_DnaA_C"/>
    <property type="match status" value="1"/>
</dbReference>
<organism evidence="2 3">
    <name type="scientific">Sinorhizobium alkalisoli</name>
    <dbReference type="NCBI Taxonomy" id="1752398"/>
    <lineage>
        <taxon>Bacteria</taxon>
        <taxon>Pseudomonadati</taxon>
        <taxon>Pseudomonadota</taxon>
        <taxon>Alphaproteobacteria</taxon>
        <taxon>Hyphomicrobiales</taxon>
        <taxon>Rhizobiaceae</taxon>
        <taxon>Sinorhizobium/Ensifer group</taxon>
        <taxon>Sinorhizobium</taxon>
    </lineage>
</organism>
<keyword evidence="3" id="KW-1185">Reference proteome</keyword>
<dbReference type="InterPro" id="IPR013159">
    <property type="entry name" value="DnaA_C"/>
</dbReference>
<evidence type="ECO:0000313" key="2">
    <source>
        <dbReference type="EMBL" id="ODR92433.1"/>
    </source>
</evidence>
<dbReference type="STRING" id="1752398.A8M32_05215"/>
<evidence type="ECO:0000313" key="3">
    <source>
        <dbReference type="Proteomes" id="UP000094342"/>
    </source>
</evidence>
<dbReference type="Proteomes" id="UP000094342">
    <property type="component" value="Unassembled WGS sequence"/>
</dbReference>
<protein>
    <submittedName>
        <fullName evidence="2">Chromosomal replication initiator DnaA</fullName>
    </submittedName>
</protein>
<dbReference type="GO" id="GO:0006275">
    <property type="term" value="P:regulation of DNA replication"/>
    <property type="evidence" value="ECO:0007669"/>
    <property type="project" value="InterPro"/>
</dbReference>
<dbReference type="InterPro" id="IPR010921">
    <property type="entry name" value="Trp_repressor/repl_initiator"/>
</dbReference>
<reference evidence="3" key="1">
    <citation type="submission" date="2016-05" db="EMBL/GenBank/DDBJ databases">
        <authorList>
            <person name="Li Y."/>
        </authorList>
    </citation>
    <scope>NUCLEOTIDE SEQUENCE [LARGE SCALE GENOMIC DNA]</scope>
    <source>
        <strain evidence="3">YIC4027</strain>
    </source>
</reference>
<dbReference type="Gene3D" id="1.10.1750.10">
    <property type="match status" value="1"/>
</dbReference>
<dbReference type="GO" id="GO:0006270">
    <property type="term" value="P:DNA replication initiation"/>
    <property type="evidence" value="ECO:0007669"/>
    <property type="project" value="InterPro"/>
</dbReference>
<dbReference type="RefSeq" id="WP_069457350.1">
    <property type="nucleotide sequence ID" value="NZ_CP034909.1"/>
</dbReference>
<dbReference type="SUPFAM" id="SSF48295">
    <property type="entry name" value="TrpR-like"/>
    <property type="match status" value="1"/>
</dbReference>
<sequence length="169" mass="18775">MENSQSARQQRHYRAVRERLVRAGDGGGRSAAMAELRFELSELTADNATKARRIATLEADLADAEARLLAQAKALLGGRQSDGVDSDRTEERPSIDTIVADVLADFPGVSWEDVISVRRERRLVKPRHACMRAVYESRPDLSLPRIGRIFRRDHTTVLAVVKATTGHSD</sequence>
<evidence type="ECO:0000259" key="1">
    <source>
        <dbReference type="SMART" id="SM00760"/>
    </source>
</evidence>
<dbReference type="SMART" id="SM00760">
    <property type="entry name" value="Bac_DnaA_C"/>
    <property type="match status" value="1"/>
</dbReference>
<dbReference type="EMBL" id="LYBW01000044">
    <property type="protein sequence ID" value="ODR92433.1"/>
    <property type="molecule type" value="Genomic_DNA"/>
</dbReference>
<comment type="caution">
    <text evidence="2">The sequence shown here is derived from an EMBL/GenBank/DDBJ whole genome shotgun (WGS) entry which is preliminary data.</text>
</comment>
<dbReference type="AlphaFoldDB" id="A0A1E3VFR7"/>
<dbReference type="GO" id="GO:0005524">
    <property type="term" value="F:ATP binding"/>
    <property type="evidence" value="ECO:0007669"/>
    <property type="project" value="InterPro"/>
</dbReference>
<feature type="domain" description="Chromosomal replication initiator DnaA C-terminal" evidence="1">
    <location>
        <begin position="94"/>
        <end position="164"/>
    </location>
</feature>
<accession>A0A1E3VFR7</accession>
<dbReference type="GO" id="GO:0043565">
    <property type="term" value="F:sequence-specific DNA binding"/>
    <property type="evidence" value="ECO:0007669"/>
    <property type="project" value="InterPro"/>
</dbReference>
<proteinExistence type="predicted"/>
<gene>
    <name evidence="2" type="ORF">A8M32_05215</name>
</gene>
<name>A0A1E3VFR7_9HYPH</name>
<dbReference type="OrthoDB" id="5293895at2"/>